<dbReference type="InterPro" id="IPR008979">
    <property type="entry name" value="Galactose-bd-like_sf"/>
</dbReference>
<dbReference type="Pfam" id="PF02018">
    <property type="entry name" value="CBM_4_9"/>
    <property type="match status" value="1"/>
</dbReference>
<dbReference type="Proteomes" id="UP000316304">
    <property type="component" value="Unassembled WGS sequence"/>
</dbReference>
<dbReference type="GO" id="GO:0016798">
    <property type="term" value="F:hydrolase activity, acting on glycosyl bonds"/>
    <property type="evidence" value="ECO:0007669"/>
    <property type="project" value="InterPro"/>
</dbReference>
<dbReference type="Gene3D" id="2.60.120.260">
    <property type="entry name" value="Galactose-binding domain-like"/>
    <property type="match status" value="1"/>
</dbReference>
<dbReference type="RefSeq" id="WP_146597455.1">
    <property type="nucleotide sequence ID" value="NZ_SJPT01000016.1"/>
</dbReference>
<keyword evidence="1" id="KW-0378">Hydrolase</keyword>
<reference evidence="4 5" key="1">
    <citation type="submission" date="2019-02" db="EMBL/GenBank/DDBJ databases">
        <title>Deep-cultivation of Planctomycetes and their phenomic and genomic characterization uncovers novel biology.</title>
        <authorList>
            <person name="Wiegand S."/>
            <person name="Jogler M."/>
            <person name="Boedeker C."/>
            <person name="Pinto D."/>
            <person name="Vollmers J."/>
            <person name="Rivas-Marin E."/>
            <person name="Kohn T."/>
            <person name="Peeters S.H."/>
            <person name="Heuer A."/>
            <person name="Rast P."/>
            <person name="Oberbeckmann S."/>
            <person name="Bunk B."/>
            <person name="Jeske O."/>
            <person name="Meyerdierks A."/>
            <person name="Storesund J.E."/>
            <person name="Kallscheuer N."/>
            <person name="Luecker S."/>
            <person name="Lage O.M."/>
            <person name="Pohl T."/>
            <person name="Merkel B.J."/>
            <person name="Hornburger P."/>
            <person name="Mueller R.-W."/>
            <person name="Bruemmer F."/>
            <person name="Labrenz M."/>
            <person name="Spormann A.M."/>
            <person name="Op Den Camp H."/>
            <person name="Overmann J."/>
            <person name="Amann R."/>
            <person name="Jetten M.S.M."/>
            <person name="Mascher T."/>
            <person name="Medema M.H."/>
            <person name="Devos D.P."/>
            <person name="Kaster A.-K."/>
            <person name="Ovreas L."/>
            <person name="Rohde M."/>
            <person name="Galperin M.Y."/>
            <person name="Jogler C."/>
        </authorList>
    </citation>
    <scope>NUCLEOTIDE SEQUENCE [LARGE SCALE GENOMIC DNA]</scope>
    <source>
        <strain evidence="4 5">Pla52o</strain>
    </source>
</reference>
<dbReference type="Pfam" id="PF16126">
    <property type="entry name" value="DUF4838"/>
    <property type="match status" value="1"/>
</dbReference>
<dbReference type="GO" id="GO:0005975">
    <property type="term" value="P:carbohydrate metabolic process"/>
    <property type="evidence" value="ECO:0007669"/>
    <property type="project" value="UniProtKB-ARBA"/>
</dbReference>
<evidence type="ECO:0000256" key="2">
    <source>
        <dbReference type="SAM" id="SignalP"/>
    </source>
</evidence>
<evidence type="ECO:0000313" key="4">
    <source>
        <dbReference type="EMBL" id="TWU15036.1"/>
    </source>
</evidence>
<keyword evidence="5" id="KW-1185">Reference proteome</keyword>
<name>A0A5C6BV00_9BACT</name>
<dbReference type="InterPro" id="IPR032287">
    <property type="entry name" value="DUF4838"/>
</dbReference>
<protein>
    <recommendedName>
        <fullName evidence="3">CBM-cenC domain-containing protein</fullName>
    </recommendedName>
</protein>
<feature type="chain" id="PRO_5022993974" description="CBM-cenC domain-containing protein" evidence="2">
    <location>
        <begin position="28"/>
        <end position="818"/>
    </location>
</feature>
<dbReference type="InterPro" id="IPR003305">
    <property type="entry name" value="CenC_carb-bd"/>
</dbReference>
<evidence type="ECO:0000259" key="3">
    <source>
        <dbReference type="Pfam" id="PF02018"/>
    </source>
</evidence>
<dbReference type="Gene3D" id="3.30.379.10">
    <property type="entry name" value="Chitobiase/beta-hexosaminidase domain 2-like"/>
    <property type="match status" value="1"/>
</dbReference>
<dbReference type="EMBL" id="SJPT01000016">
    <property type="protein sequence ID" value="TWU15036.1"/>
    <property type="molecule type" value="Genomic_DNA"/>
</dbReference>
<evidence type="ECO:0000256" key="1">
    <source>
        <dbReference type="ARBA" id="ARBA00022801"/>
    </source>
</evidence>
<dbReference type="OrthoDB" id="5136785at2"/>
<evidence type="ECO:0000313" key="5">
    <source>
        <dbReference type="Proteomes" id="UP000316304"/>
    </source>
</evidence>
<dbReference type="PANTHER" id="PTHR47406:SF2">
    <property type="entry name" value="ALPHA GLUCURONIDASE N-TERMINAL DOMAIN-CONTAINING PROTEIN"/>
    <property type="match status" value="1"/>
</dbReference>
<dbReference type="PANTHER" id="PTHR47406">
    <property type="entry name" value="COAGULATION FACTOR 5/8 TYPE, C-TERMINAL"/>
    <property type="match status" value="1"/>
</dbReference>
<dbReference type="SUPFAM" id="SSF55545">
    <property type="entry name" value="beta-N-acetylhexosaminidase-like domain"/>
    <property type="match status" value="1"/>
</dbReference>
<dbReference type="InterPro" id="IPR029018">
    <property type="entry name" value="Hex-like_dom2"/>
</dbReference>
<feature type="domain" description="CBM-cenC" evidence="3">
    <location>
        <begin position="664"/>
        <end position="785"/>
    </location>
</feature>
<organism evidence="4 5">
    <name type="scientific">Novipirellula galeiformis</name>
    <dbReference type="NCBI Taxonomy" id="2528004"/>
    <lineage>
        <taxon>Bacteria</taxon>
        <taxon>Pseudomonadati</taxon>
        <taxon>Planctomycetota</taxon>
        <taxon>Planctomycetia</taxon>
        <taxon>Pirellulales</taxon>
        <taxon>Pirellulaceae</taxon>
        <taxon>Novipirellula</taxon>
    </lineage>
</organism>
<gene>
    <name evidence="4" type="ORF">Pla52o_55730</name>
</gene>
<comment type="caution">
    <text evidence="4">The sequence shown here is derived from an EMBL/GenBank/DDBJ whole genome shotgun (WGS) entry which is preliminary data.</text>
</comment>
<accession>A0A5C6BV00</accession>
<feature type="signal peptide" evidence="2">
    <location>
        <begin position="1"/>
        <end position="27"/>
    </location>
</feature>
<proteinExistence type="predicted"/>
<dbReference type="SUPFAM" id="SSF49785">
    <property type="entry name" value="Galactose-binding domain-like"/>
    <property type="match status" value="1"/>
</dbReference>
<keyword evidence="2" id="KW-0732">Signal</keyword>
<dbReference type="AlphaFoldDB" id="A0A5C6BV00"/>
<sequence length="818" mass="91561" precursor="true">MVRKHLLRLGLSLASGLGVLWSCQQNADAMIVVQNGQPRATIVVAQDASEQVRRAAQTLQEYILKSSGAKLPIAATAVGNAITVGQNAAVDTSEIDSDGFILQGLNDHQYAIAGGSDWGTEFGVYDFLERYLGVRWLMPTDLGTDIPKHQTIDIPDTKIVQQPTYLSRQFSPINLTVNSPSGKWGRFNRARGRVEFHHNLLNLFPPSRFAKTHPEFYPVQQDGKRYIPKDDVDPHWQPNLTAPGIVDVAVERIEKYFEEHPNATSYSLGMNDSNNWDQSAVSRAKRNGKTNFLGYEDVSDEYFTWANAVVEKVLVKYPDKYFGVLAYNGIAEPPTKVDVNSHIVPFITYDRMRWEDPVLREQGRLLTQRWEKVSPVLGWYDYAYGISYQLPRVFFHRAQKYLSWGADHQVEYSYAELYPNWGSGPKPWVFSKLYWNPNQDVDALLDDWCAHFAGEKAGPKLKNFYSTWEKFWTVDLYHSKWNTDKGQYLPFNADPSYLMDVPQSYITQSDADFAAALQLADTPERKARVAKLKEMWDFYKASIITYQGEELASKSDPQSEKDALTLLDKAADVMVQASKRKTLLAAFAKDPLYSGSADYITRYPATNGGNWGPSLLWRVLPWVEKSASVKASMEKLAASTDPAVSEPAQLILHTVNGKSVLVSKNPSFEEGTAGWTTWDKSDESTTYHKGIWKATPDQAHSGKQSFMIKGLGRGAAIQDIAYEPGTYYAQVYCYVPEGSKPGTASVVLSVAGNSKMILPSTLITLKPGTWSNSVVPFTLTEDKTGKATAVRMLMLLDGFGPDGELYVDDAGIYKIDNK</sequence>